<dbReference type="PANTHER" id="PTHR10584:SF166">
    <property type="entry name" value="RIBOKINASE"/>
    <property type="match status" value="1"/>
</dbReference>
<reference evidence="6" key="1">
    <citation type="submission" date="2021-02" db="EMBL/GenBank/DDBJ databases">
        <title>Draft genome sequence of Microbispora sp. RL4-1S isolated from rice leaves in Thailand.</title>
        <authorList>
            <person name="Muangham S."/>
            <person name="Duangmal K."/>
        </authorList>
    </citation>
    <scope>NUCLEOTIDE SEQUENCE</scope>
    <source>
        <strain evidence="6">RL4-1S</strain>
    </source>
</reference>
<dbReference type="RefSeq" id="WP_210155282.1">
    <property type="nucleotide sequence ID" value="NZ_JAFCNB010000004.1"/>
</dbReference>
<dbReference type="InterPro" id="IPR001347">
    <property type="entry name" value="SIS_dom"/>
</dbReference>
<dbReference type="SUPFAM" id="SSF53613">
    <property type="entry name" value="Ribokinase-like"/>
    <property type="match status" value="1"/>
</dbReference>
<feature type="compositionally biased region" description="Basic and acidic residues" evidence="4">
    <location>
        <begin position="324"/>
        <end position="334"/>
    </location>
</feature>
<keyword evidence="2" id="KW-0677">Repeat</keyword>
<dbReference type="GO" id="GO:0005829">
    <property type="term" value="C:cytosol"/>
    <property type="evidence" value="ECO:0007669"/>
    <property type="project" value="TreeGrafter"/>
</dbReference>
<dbReference type="Gene3D" id="3.40.1190.20">
    <property type="match status" value="1"/>
</dbReference>
<evidence type="ECO:0000313" key="6">
    <source>
        <dbReference type="EMBL" id="MBP2703966.1"/>
    </source>
</evidence>
<dbReference type="CDD" id="cd05008">
    <property type="entry name" value="SIS_GlmS_GlmD_1"/>
    <property type="match status" value="1"/>
</dbReference>
<dbReference type="PROSITE" id="PS51464">
    <property type="entry name" value="SIS"/>
    <property type="match status" value="1"/>
</dbReference>
<evidence type="ECO:0000256" key="3">
    <source>
        <dbReference type="ARBA" id="ARBA00022777"/>
    </source>
</evidence>
<dbReference type="InterPro" id="IPR035466">
    <property type="entry name" value="GlmS/AgaS_SIS"/>
</dbReference>
<dbReference type="PANTHER" id="PTHR10584">
    <property type="entry name" value="SUGAR KINASE"/>
    <property type="match status" value="1"/>
</dbReference>
<sequence length="704" mass="72918">MALPGAAGARRVLVIGNLTIDDVIHPDGTVRMGSPGGNAVYAVLAARLWNPAVGVVTRRGDDLPPGILEALERLEVDTSGVRTVDGPTVRNWVVYEEDGRRHWIYRTPRERSAQVAVRPEDVPDAWLWDEPAPVVHVAAMPLAAAAALVEHVRRRAPGALITLDTHEDWAGDGEAVTGLAVRADVFVPSRDELAALAGYDDPPRAAAWLRGLGVPAVVVKLGAAGALVDAGDGPQVEVPAFPTEAVDATGAGDTFCGALAAALAAGLPLAEAVRRGAATAAWAVAGIGSLALAGLEPEEAARQYAALDGVTDADGDATPESAGSDERGQTDKSPDAPSVAPYDIDVMRREITMIPEVVARHLADPGGEVARLAATLVERGVEHVFLVGCGDSYFAGLATALAFQRHAGVSARAVHALDFARYQVRYLPERSAVVCVSFSGKVGRTTEAAAQARRFGHFAVALTNNREGALAAAADTVLPVDVPTLGFSPGTSTYLGLVATLADLALRWGAARGRDVGAARAALDSAPALAERTLLANAGPAEKAAQAIAEHGWTAFLGAGPNEASAKFGAAKLFEGPQLVGLSTNIEEWAHEEYFVTSPGTPVVVIAPTGAGADRAAEILSEIDFIGASAVVVSDAAPALPALHLPLAEGLPEEFSPLLAALPLSLLGFHLAEALGKQSYNFPSEEARTEHYDTIHRVVIGEPA</sequence>
<dbReference type="GO" id="GO:0097367">
    <property type="term" value="F:carbohydrate derivative binding"/>
    <property type="evidence" value="ECO:0007669"/>
    <property type="project" value="InterPro"/>
</dbReference>
<evidence type="ECO:0000256" key="4">
    <source>
        <dbReference type="SAM" id="MobiDB-lite"/>
    </source>
</evidence>
<dbReference type="Pfam" id="PF00294">
    <property type="entry name" value="PfkB"/>
    <property type="match status" value="1"/>
</dbReference>
<name>A0A940WEG8_9ACTN</name>
<comment type="caution">
    <text evidence="6">The sequence shown here is derived from an EMBL/GenBank/DDBJ whole genome shotgun (WGS) entry which is preliminary data.</text>
</comment>
<dbReference type="Gene3D" id="3.40.50.10490">
    <property type="entry name" value="Glucose-6-phosphate isomerase like protein, domain 1"/>
    <property type="match status" value="2"/>
</dbReference>
<evidence type="ECO:0000256" key="1">
    <source>
        <dbReference type="ARBA" id="ARBA00022679"/>
    </source>
</evidence>
<keyword evidence="1" id="KW-0808">Transferase</keyword>
<organism evidence="6 7">
    <name type="scientific">Microbispora oryzae</name>
    <dbReference type="NCBI Taxonomy" id="2806554"/>
    <lineage>
        <taxon>Bacteria</taxon>
        <taxon>Bacillati</taxon>
        <taxon>Actinomycetota</taxon>
        <taxon>Actinomycetes</taxon>
        <taxon>Streptosporangiales</taxon>
        <taxon>Streptosporangiaceae</taxon>
        <taxon>Microbispora</taxon>
    </lineage>
</organism>
<dbReference type="AlphaFoldDB" id="A0A940WEG8"/>
<proteinExistence type="predicted"/>
<feature type="region of interest" description="Disordered" evidence="4">
    <location>
        <begin position="311"/>
        <end position="340"/>
    </location>
</feature>
<feature type="domain" description="SIS" evidence="5">
    <location>
        <begin position="373"/>
        <end position="514"/>
    </location>
</feature>
<accession>A0A940WEG8</accession>
<evidence type="ECO:0000313" key="7">
    <source>
        <dbReference type="Proteomes" id="UP000674234"/>
    </source>
</evidence>
<dbReference type="Pfam" id="PF01380">
    <property type="entry name" value="SIS"/>
    <property type="match status" value="1"/>
</dbReference>
<dbReference type="Proteomes" id="UP000674234">
    <property type="component" value="Unassembled WGS sequence"/>
</dbReference>
<dbReference type="GO" id="GO:1901135">
    <property type="term" value="P:carbohydrate derivative metabolic process"/>
    <property type="evidence" value="ECO:0007669"/>
    <property type="project" value="InterPro"/>
</dbReference>
<keyword evidence="3" id="KW-0418">Kinase</keyword>
<dbReference type="InterPro" id="IPR011611">
    <property type="entry name" value="PfkB_dom"/>
</dbReference>
<dbReference type="SUPFAM" id="SSF53697">
    <property type="entry name" value="SIS domain"/>
    <property type="match status" value="1"/>
</dbReference>
<protein>
    <submittedName>
        <fullName evidence="6">SIS domain-containing protein</fullName>
    </submittedName>
</protein>
<evidence type="ECO:0000256" key="2">
    <source>
        <dbReference type="ARBA" id="ARBA00022737"/>
    </source>
</evidence>
<keyword evidence="7" id="KW-1185">Reference proteome</keyword>
<gene>
    <name evidence="6" type="ORF">JOL79_09110</name>
</gene>
<dbReference type="EMBL" id="JAFCNB010000004">
    <property type="protein sequence ID" value="MBP2703966.1"/>
    <property type="molecule type" value="Genomic_DNA"/>
</dbReference>
<evidence type="ECO:0000259" key="5">
    <source>
        <dbReference type="PROSITE" id="PS51464"/>
    </source>
</evidence>
<dbReference type="InterPro" id="IPR029056">
    <property type="entry name" value="Ribokinase-like"/>
</dbReference>
<dbReference type="GO" id="GO:0016301">
    <property type="term" value="F:kinase activity"/>
    <property type="evidence" value="ECO:0007669"/>
    <property type="project" value="UniProtKB-KW"/>
</dbReference>
<dbReference type="InterPro" id="IPR046348">
    <property type="entry name" value="SIS_dom_sf"/>
</dbReference>